<keyword evidence="6" id="KW-0804">Transcription</keyword>
<feature type="compositionally biased region" description="Basic and acidic residues" evidence="8">
    <location>
        <begin position="98"/>
        <end position="109"/>
    </location>
</feature>
<keyword evidence="5" id="KW-0238">DNA-binding</keyword>
<keyword evidence="4" id="KW-0805">Transcription regulation</keyword>
<evidence type="ECO:0000256" key="3">
    <source>
        <dbReference type="ARBA" id="ARBA00007163"/>
    </source>
</evidence>
<evidence type="ECO:0000256" key="2">
    <source>
        <dbReference type="ARBA" id="ARBA00004389"/>
    </source>
</evidence>
<dbReference type="GO" id="GO:0005789">
    <property type="term" value="C:endoplasmic reticulum membrane"/>
    <property type="evidence" value="ECO:0007669"/>
    <property type="project" value="UniProtKB-SubCell"/>
</dbReference>
<evidence type="ECO:0000313" key="11">
    <source>
        <dbReference type="Proteomes" id="UP000288805"/>
    </source>
</evidence>
<evidence type="ECO:0000256" key="4">
    <source>
        <dbReference type="ARBA" id="ARBA00023015"/>
    </source>
</evidence>
<dbReference type="SMART" id="SM00338">
    <property type="entry name" value="BRLZ"/>
    <property type="match status" value="1"/>
</dbReference>
<dbReference type="PROSITE" id="PS50217">
    <property type="entry name" value="BZIP"/>
    <property type="match status" value="1"/>
</dbReference>
<name>A0A438K3R4_VITVI</name>
<evidence type="ECO:0000256" key="6">
    <source>
        <dbReference type="ARBA" id="ARBA00023163"/>
    </source>
</evidence>
<feature type="domain" description="BZIP" evidence="9">
    <location>
        <begin position="155"/>
        <end position="197"/>
    </location>
</feature>
<accession>A0A438K3R4</accession>
<feature type="region of interest" description="Disordered" evidence="8">
    <location>
        <begin position="31"/>
        <end position="50"/>
    </location>
</feature>
<dbReference type="InterPro" id="IPR004827">
    <property type="entry name" value="bZIP"/>
</dbReference>
<keyword evidence="7" id="KW-0539">Nucleus</keyword>
<dbReference type="PANTHER" id="PTHR47416:SF8">
    <property type="entry name" value="BASIC-LEUCINE ZIPPER TRANSCRIPTION FACTOR E-RELATED"/>
    <property type="match status" value="1"/>
</dbReference>
<comment type="subcellular location">
    <subcellularLocation>
        <location evidence="2">Endoplasmic reticulum membrane</location>
        <topology evidence="2">Single-pass membrane protein</topology>
    </subcellularLocation>
    <subcellularLocation>
        <location evidence="1">Nucleus</location>
    </subcellularLocation>
</comment>
<dbReference type="GO" id="GO:0003677">
    <property type="term" value="F:DNA binding"/>
    <property type="evidence" value="ECO:0007669"/>
    <property type="project" value="UniProtKB-KW"/>
</dbReference>
<dbReference type="EMBL" id="QGNW01000017">
    <property type="protein sequence ID" value="RVX15837.1"/>
    <property type="molecule type" value="Genomic_DNA"/>
</dbReference>
<evidence type="ECO:0000256" key="5">
    <source>
        <dbReference type="ARBA" id="ARBA00023125"/>
    </source>
</evidence>
<organism evidence="10 11">
    <name type="scientific">Vitis vinifera</name>
    <name type="common">Grape</name>
    <dbReference type="NCBI Taxonomy" id="29760"/>
    <lineage>
        <taxon>Eukaryota</taxon>
        <taxon>Viridiplantae</taxon>
        <taxon>Streptophyta</taxon>
        <taxon>Embryophyta</taxon>
        <taxon>Tracheophyta</taxon>
        <taxon>Spermatophyta</taxon>
        <taxon>Magnoliopsida</taxon>
        <taxon>eudicotyledons</taxon>
        <taxon>Gunneridae</taxon>
        <taxon>Pentapetalae</taxon>
        <taxon>rosids</taxon>
        <taxon>Vitales</taxon>
        <taxon>Vitaceae</taxon>
        <taxon>Viteae</taxon>
        <taxon>Vitis</taxon>
    </lineage>
</organism>
<dbReference type="InterPro" id="IPR046347">
    <property type="entry name" value="bZIP_sf"/>
</dbReference>
<feature type="region of interest" description="Disordered" evidence="8">
    <location>
        <begin position="98"/>
        <end position="173"/>
    </location>
</feature>
<evidence type="ECO:0000256" key="8">
    <source>
        <dbReference type="SAM" id="MobiDB-lite"/>
    </source>
</evidence>
<dbReference type="GO" id="GO:0005634">
    <property type="term" value="C:nucleus"/>
    <property type="evidence" value="ECO:0007669"/>
    <property type="project" value="UniProtKB-SubCell"/>
</dbReference>
<dbReference type="GO" id="GO:0003700">
    <property type="term" value="F:DNA-binding transcription factor activity"/>
    <property type="evidence" value="ECO:0007669"/>
    <property type="project" value="InterPro"/>
</dbReference>
<gene>
    <name evidence="10" type="primary">BZIP50</name>
    <name evidence="10" type="ORF">CK203_005777</name>
</gene>
<comment type="caution">
    <text evidence="10">The sequence shown here is derived from an EMBL/GenBank/DDBJ whole genome shotgun (WGS) entry which is preliminary data.</text>
</comment>
<evidence type="ECO:0000259" key="9">
    <source>
        <dbReference type="PROSITE" id="PS50217"/>
    </source>
</evidence>
<dbReference type="Proteomes" id="UP000288805">
    <property type="component" value="Unassembled WGS sequence"/>
</dbReference>
<dbReference type="Gene3D" id="1.20.5.170">
    <property type="match status" value="1"/>
</dbReference>
<dbReference type="PANTHER" id="PTHR47416">
    <property type="entry name" value="BASIC-LEUCINE ZIPPER TRANSCRIPTION FACTOR F-RELATED"/>
    <property type="match status" value="1"/>
</dbReference>
<dbReference type="CDD" id="cd14704">
    <property type="entry name" value="bZIP_HY5-like"/>
    <property type="match status" value="1"/>
</dbReference>
<evidence type="ECO:0000256" key="1">
    <source>
        <dbReference type="ARBA" id="ARBA00004123"/>
    </source>
</evidence>
<evidence type="ECO:0000256" key="7">
    <source>
        <dbReference type="ARBA" id="ARBA00023242"/>
    </source>
</evidence>
<sequence length="327" mass="36210">MDDLEIGEDGIIDWEQMFSELPEDLEVLIGDPPLVSDSPPDVLSDSSPDSVSSWIGEIENLLMRDDNDEVVVEHNQDFGEDFLAGFVLDHPADAYADAHADASSDKDSTVLDSAGEADASTDKNSNVCGDGSPEQEKINGYNGNAQNDGEDEDQASKKRRRQLRNRDAAVRSRERKKTYVRDLELKSRYLESECRRLGHLLQCCFAENQTLRLHLQNEKAFGASVTKQESAVLLMVWCFAESLLLGSLLWFLGIMCLALSLPVQFQLSREAVPMGSVEDKGQKSVAPRGPGSKIFELWLLQSYVKSKRCKASKTKMKPGSLAHGVLV</sequence>
<proteinExistence type="inferred from homology"/>
<evidence type="ECO:0000313" key="10">
    <source>
        <dbReference type="EMBL" id="RVX15837.1"/>
    </source>
</evidence>
<comment type="similarity">
    <text evidence="3">Belongs to the bZIP family.</text>
</comment>
<dbReference type="AlphaFoldDB" id="A0A438K3R4"/>
<reference evidence="10 11" key="1">
    <citation type="journal article" date="2018" name="PLoS Genet.">
        <title>Population sequencing reveals clonal diversity and ancestral inbreeding in the grapevine cultivar Chardonnay.</title>
        <authorList>
            <person name="Roach M.J."/>
            <person name="Johnson D.L."/>
            <person name="Bohlmann J."/>
            <person name="van Vuuren H.J."/>
            <person name="Jones S.J."/>
            <person name="Pretorius I.S."/>
            <person name="Schmidt S.A."/>
            <person name="Borneman A.R."/>
        </authorList>
    </citation>
    <scope>NUCLEOTIDE SEQUENCE [LARGE SCALE GENOMIC DNA]</scope>
    <source>
        <strain evidence="11">cv. Chardonnay</strain>
        <tissue evidence="10">Leaf</tissue>
    </source>
</reference>
<protein>
    <submittedName>
        <fullName evidence="10">BZIP transcription factor 50</fullName>
    </submittedName>
</protein>
<dbReference type="SUPFAM" id="SSF57959">
    <property type="entry name" value="Leucine zipper domain"/>
    <property type="match status" value="1"/>
</dbReference>
<dbReference type="PROSITE" id="PS00036">
    <property type="entry name" value="BZIP_BASIC"/>
    <property type="match status" value="1"/>
</dbReference>
<feature type="compositionally biased region" description="Basic and acidic residues" evidence="8">
    <location>
        <begin position="164"/>
        <end position="173"/>
    </location>
</feature>
<dbReference type="Pfam" id="PF00170">
    <property type="entry name" value="bZIP_1"/>
    <property type="match status" value="1"/>
</dbReference>